<accession>A0A4S8HPI5</accession>
<dbReference type="RefSeq" id="WP_136579565.1">
    <property type="nucleotide sequence ID" value="NZ_STFF01000007.1"/>
</dbReference>
<evidence type="ECO:0000313" key="1">
    <source>
        <dbReference type="EMBL" id="THU34922.1"/>
    </source>
</evidence>
<proteinExistence type="predicted"/>
<reference evidence="1 2" key="1">
    <citation type="submission" date="2019-04" db="EMBL/GenBank/DDBJ databases">
        <title>Niastella caeni sp. nov., isolated from activated sludge.</title>
        <authorList>
            <person name="Sheng M."/>
        </authorList>
    </citation>
    <scope>NUCLEOTIDE SEQUENCE [LARGE SCALE GENOMIC DNA]</scope>
    <source>
        <strain evidence="1 2">HX-2-15</strain>
    </source>
</reference>
<keyword evidence="2" id="KW-1185">Reference proteome</keyword>
<evidence type="ECO:0008006" key="3">
    <source>
        <dbReference type="Google" id="ProtNLM"/>
    </source>
</evidence>
<evidence type="ECO:0000313" key="2">
    <source>
        <dbReference type="Proteomes" id="UP000306918"/>
    </source>
</evidence>
<comment type="caution">
    <text evidence="1">The sequence shown here is derived from an EMBL/GenBank/DDBJ whole genome shotgun (WGS) entry which is preliminary data.</text>
</comment>
<sequence length="343" mass="38265">MRKSIRLLINVVIVVTGCSKPQNDILSEVGIVQGSSSLISYTNNSCVLKLTYAINGNVNDGNLLPTHLFHFNHVGLIEGARDIDLVTCEVVETKLLNKPLLPASIFLLMDKSILSITESFNLDQLLPFKEAFFQNLSENIGKFEVNFGICAVGNPKVPVYRTMFSKFQEDHQKLQSDSLAPVFDIKTNGGSSNLVQSIDTTLSYINSHARYANRILFVYTDYLSGVPDTAVLTPLVSKAKSSNTHIVLYNTMAPDRVLYSHRRYVNGSDGFQFTSLSGGLVWSATYRNMNTLFGIFNGKPMYETTMRLVSGKDFFATNKYGLLFMSVELFNHAFIGITPLYER</sequence>
<protein>
    <recommendedName>
        <fullName evidence="3">VWA domain-containing protein</fullName>
    </recommendedName>
</protein>
<dbReference type="EMBL" id="STFF01000007">
    <property type="protein sequence ID" value="THU34922.1"/>
    <property type="molecule type" value="Genomic_DNA"/>
</dbReference>
<dbReference type="PROSITE" id="PS51257">
    <property type="entry name" value="PROKAR_LIPOPROTEIN"/>
    <property type="match status" value="1"/>
</dbReference>
<gene>
    <name evidence="1" type="ORF">FAM09_23305</name>
</gene>
<dbReference type="AlphaFoldDB" id="A0A4S8HPI5"/>
<name>A0A4S8HPI5_9BACT</name>
<organism evidence="1 2">
    <name type="scientific">Niastella caeni</name>
    <dbReference type="NCBI Taxonomy" id="2569763"/>
    <lineage>
        <taxon>Bacteria</taxon>
        <taxon>Pseudomonadati</taxon>
        <taxon>Bacteroidota</taxon>
        <taxon>Chitinophagia</taxon>
        <taxon>Chitinophagales</taxon>
        <taxon>Chitinophagaceae</taxon>
        <taxon>Niastella</taxon>
    </lineage>
</organism>
<dbReference type="Proteomes" id="UP000306918">
    <property type="component" value="Unassembled WGS sequence"/>
</dbReference>